<evidence type="ECO:0000313" key="3">
    <source>
        <dbReference type="Proteomes" id="UP000346198"/>
    </source>
</evidence>
<dbReference type="PROSITE" id="PS51257">
    <property type="entry name" value="PROKAR_LIPOPROTEIN"/>
    <property type="match status" value="1"/>
</dbReference>
<organism evidence="2 3">
    <name type="scientific">Pontiella sulfatireligans</name>
    <dbReference type="NCBI Taxonomy" id="2750658"/>
    <lineage>
        <taxon>Bacteria</taxon>
        <taxon>Pseudomonadati</taxon>
        <taxon>Kiritimatiellota</taxon>
        <taxon>Kiritimatiellia</taxon>
        <taxon>Kiritimatiellales</taxon>
        <taxon>Pontiellaceae</taxon>
        <taxon>Pontiella</taxon>
    </lineage>
</organism>
<evidence type="ECO:0000313" key="2">
    <source>
        <dbReference type="EMBL" id="VGO19857.1"/>
    </source>
</evidence>
<dbReference type="RefSeq" id="WP_136061328.1">
    <property type="nucleotide sequence ID" value="NZ_CAAHFH010000001.1"/>
</dbReference>
<keyword evidence="3" id="KW-1185">Reference proteome</keyword>
<accession>A0A6C2UKA5</accession>
<evidence type="ECO:0008006" key="4">
    <source>
        <dbReference type="Google" id="ProtNLM"/>
    </source>
</evidence>
<reference evidence="2 3" key="1">
    <citation type="submission" date="2019-04" db="EMBL/GenBank/DDBJ databases">
        <authorList>
            <person name="Van Vliet M D."/>
        </authorList>
    </citation>
    <scope>NUCLEOTIDE SEQUENCE [LARGE SCALE GENOMIC DNA]</scope>
    <source>
        <strain evidence="2 3">F21</strain>
    </source>
</reference>
<feature type="chain" id="PRO_5025461780" description="Lipoprotein" evidence="1">
    <location>
        <begin position="25"/>
        <end position="627"/>
    </location>
</feature>
<keyword evidence="1" id="KW-0732">Signal</keyword>
<protein>
    <recommendedName>
        <fullName evidence="4">Lipoprotein</fullName>
    </recommendedName>
</protein>
<sequence>MSRWMFLGLAGLTLLTGCSTTSMKGTPFYTGEYAEREGPAADRVNVWPLLYYRDPALSVLWPLMEFSPDHLAVRPFYSVYGREDDTPVRNVLWPVARFDPGKQKNRIFPVYWGDEYFNVWPLYWHKGDPFSGTGRNALFPLWIWNNKTTGSTLHVLWPFYANYNERTCRGWRLWPLYGAKDSPGGYDRFWAWPLIHFYENSAGGGQMVLPLWYRQRKGQSAVFYSLPWWSVLKADGSGWSASFPFYYNSRSEDGSVVITPLYAQKRQVDGALAWKCFIPFVYFDQTKDAHFMTPLGGAWRMGDEHRWLALPLLSGGRSDADSSRAVCAAGLVTWEKEQDTVRKSRVFPVYWWEKDSSFYTALYGRDRKTEYFLTPLVGRRIGDQSGSWVFPLYDSDRSKRYRSFGANVAAKRLSRESKTFTYLLLGRNSESWNYDVKQQWNSDLLASYRKQRRFWPLYSQRRNERYAVAEEASRLAFELKESRYLLLASSREDRSYDAAKPGGQEELIRHETRGGVFPLWKHTLKEDFKLGSSEETSSYLGFLFDARHEKQTGEEESAYVRRRVLWRLYHHENLNGDASTDVFPAITVDSYKNGYYKCSVFWRLFRYEKDPENGTKKLDLLFIPLRR</sequence>
<name>A0A6C2UKA5_9BACT</name>
<evidence type="ECO:0000256" key="1">
    <source>
        <dbReference type="SAM" id="SignalP"/>
    </source>
</evidence>
<proteinExistence type="predicted"/>
<gene>
    <name evidence="2" type="ORF">SCARR_01917</name>
</gene>
<dbReference type="Proteomes" id="UP000346198">
    <property type="component" value="Unassembled WGS sequence"/>
</dbReference>
<feature type="signal peptide" evidence="1">
    <location>
        <begin position="1"/>
        <end position="24"/>
    </location>
</feature>
<dbReference type="EMBL" id="CAAHFH010000001">
    <property type="protein sequence ID" value="VGO19857.1"/>
    <property type="molecule type" value="Genomic_DNA"/>
</dbReference>
<dbReference type="AlphaFoldDB" id="A0A6C2UKA5"/>